<name>A0A9P5YB15_9AGAR</name>
<feature type="non-terminal residue" evidence="1">
    <location>
        <position position="95"/>
    </location>
</feature>
<sequence>VHNYFDALKFWLEPTDLPDTYNYRTPASRGTNRPWIPIITFTISSSKILPVPLPKYLAIQAGCSKVAHLSGAREHIDQVIQEPGNTQVLSQDGTS</sequence>
<evidence type="ECO:0000313" key="1">
    <source>
        <dbReference type="EMBL" id="KAF9465101.1"/>
    </source>
</evidence>
<dbReference type="Proteomes" id="UP000807353">
    <property type="component" value="Unassembled WGS sequence"/>
</dbReference>
<proteinExistence type="predicted"/>
<gene>
    <name evidence="1" type="ORF">BDZ94DRAFT_1122423</name>
</gene>
<dbReference type="OrthoDB" id="3014068at2759"/>
<comment type="caution">
    <text evidence="1">The sequence shown here is derived from an EMBL/GenBank/DDBJ whole genome shotgun (WGS) entry which is preliminary data.</text>
</comment>
<protein>
    <submittedName>
        <fullName evidence="1">Uncharacterized protein</fullName>
    </submittedName>
</protein>
<dbReference type="AlphaFoldDB" id="A0A9P5YB15"/>
<feature type="non-terminal residue" evidence="1">
    <location>
        <position position="1"/>
    </location>
</feature>
<organism evidence="1 2">
    <name type="scientific">Collybia nuda</name>
    <dbReference type="NCBI Taxonomy" id="64659"/>
    <lineage>
        <taxon>Eukaryota</taxon>
        <taxon>Fungi</taxon>
        <taxon>Dikarya</taxon>
        <taxon>Basidiomycota</taxon>
        <taxon>Agaricomycotina</taxon>
        <taxon>Agaricomycetes</taxon>
        <taxon>Agaricomycetidae</taxon>
        <taxon>Agaricales</taxon>
        <taxon>Tricholomatineae</taxon>
        <taxon>Clitocybaceae</taxon>
        <taxon>Collybia</taxon>
    </lineage>
</organism>
<reference evidence="1" key="1">
    <citation type="submission" date="2020-11" db="EMBL/GenBank/DDBJ databases">
        <authorList>
            <consortium name="DOE Joint Genome Institute"/>
            <person name="Ahrendt S."/>
            <person name="Riley R."/>
            <person name="Andreopoulos W."/>
            <person name="Labutti K."/>
            <person name="Pangilinan J."/>
            <person name="Ruiz-Duenas F.J."/>
            <person name="Barrasa J.M."/>
            <person name="Sanchez-Garcia M."/>
            <person name="Camarero S."/>
            <person name="Miyauchi S."/>
            <person name="Serrano A."/>
            <person name="Linde D."/>
            <person name="Babiker R."/>
            <person name="Drula E."/>
            <person name="Ayuso-Fernandez I."/>
            <person name="Pacheco R."/>
            <person name="Padilla G."/>
            <person name="Ferreira P."/>
            <person name="Barriuso J."/>
            <person name="Kellner H."/>
            <person name="Castanera R."/>
            <person name="Alfaro M."/>
            <person name="Ramirez L."/>
            <person name="Pisabarro A.G."/>
            <person name="Kuo A."/>
            <person name="Tritt A."/>
            <person name="Lipzen A."/>
            <person name="He G."/>
            <person name="Yan M."/>
            <person name="Ng V."/>
            <person name="Cullen D."/>
            <person name="Martin F."/>
            <person name="Rosso M.-N."/>
            <person name="Henrissat B."/>
            <person name="Hibbett D."/>
            <person name="Martinez A.T."/>
            <person name="Grigoriev I.V."/>
        </authorList>
    </citation>
    <scope>NUCLEOTIDE SEQUENCE</scope>
    <source>
        <strain evidence="1">CBS 247.69</strain>
    </source>
</reference>
<accession>A0A9P5YB15</accession>
<dbReference type="EMBL" id="MU150249">
    <property type="protein sequence ID" value="KAF9465101.1"/>
    <property type="molecule type" value="Genomic_DNA"/>
</dbReference>
<evidence type="ECO:0000313" key="2">
    <source>
        <dbReference type="Proteomes" id="UP000807353"/>
    </source>
</evidence>
<keyword evidence="2" id="KW-1185">Reference proteome</keyword>